<proteinExistence type="inferred from homology"/>
<dbReference type="InterPro" id="IPR008964">
    <property type="entry name" value="Invasin/intimin_cell_adhesion"/>
</dbReference>
<dbReference type="EMBL" id="CP007128">
    <property type="protein sequence ID" value="AHG90461.1"/>
    <property type="molecule type" value="Genomic_DNA"/>
</dbReference>
<dbReference type="SUPFAM" id="SSF49373">
    <property type="entry name" value="Invasin/intimin cell-adhesion fragments"/>
    <property type="match status" value="7"/>
</dbReference>
<dbReference type="STRING" id="861299.J421_2924"/>
<dbReference type="SMART" id="SM00634">
    <property type="entry name" value="BID_1"/>
    <property type="match status" value="7"/>
</dbReference>
<feature type="domain" description="Big-1" evidence="3">
    <location>
        <begin position="131"/>
        <end position="227"/>
    </location>
</feature>
<dbReference type="InterPro" id="IPR051715">
    <property type="entry name" value="Intimin-Invasin_domain"/>
</dbReference>
<dbReference type="KEGG" id="gba:J421_2924"/>
<feature type="domain" description="Big-1" evidence="3">
    <location>
        <begin position="340"/>
        <end position="435"/>
    </location>
</feature>
<protein>
    <submittedName>
        <fullName evidence="4">Ig domain protein group 1 domain protein</fullName>
    </submittedName>
</protein>
<evidence type="ECO:0000313" key="4">
    <source>
        <dbReference type="EMBL" id="AHG90461.1"/>
    </source>
</evidence>
<gene>
    <name evidence="4" type="ORF">J421_2924</name>
</gene>
<dbReference type="PANTHER" id="PTHR39576">
    <property type="entry name" value="ATTACHING AND EFFACING PROTEIN HOMOLOG-RELATED-RELATED"/>
    <property type="match status" value="1"/>
</dbReference>
<keyword evidence="2" id="KW-0732">Signal</keyword>
<dbReference type="Gene3D" id="2.60.40.10">
    <property type="entry name" value="Immunoglobulins"/>
    <property type="match status" value="6"/>
</dbReference>
<keyword evidence="5" id="KW-1185">Reference proteome</keyword>
<evidence type="ECO:0000259" key="3">
    <source>
        <dbReference type="PROSITE" id="PS51127"/>
    </source>
</evidence>
<dbReference type="PATRIC" id="fig|861299.3.peg.2976"/>
<dbReference type="eggNOG" id="COG4932">
    <property type="taxonomic scope" value="Bacteria"/>
</dbReference>
<feature type="domain" description="Big-1" evidence="3">
    <location>
        <begin position="243"/>
        <end position="334"/>
    </location>
</feature>
<dbReference type="RefSeq" id="WP_104022638.1">
    <property type="nucleotide sequence ID" value="NZ_CP007128.1"/>
</dbReference>
<sequence>MRLFRPRALARVALLGAFVVATACDNTTEPTNPSSIVAVGSQTVTGRAGDAVQVTVRVLNSNGNPLSGQGVTFTPTTGTANPSTVSTDANGQATTTWTLGTAVGTQTLNATVAGVTPITFSATVSPGKPASITVQAGNNQSAAVGTAVTTAPSVLVKDAAGNPVQGISVVFTVASGGGSVTNAVATTNAQGIATVGSFTLGSTAGANTLTAQVVDPTLTSPLTTSFTATGTAGAASRVTAQRGTNISGVAGVALGATNLPQVLVTDANNNPVAGAQVTFTVTSGGGTVTGATQTTNAQGIATLGGLTLGQTVGPNIITANVQGVGSTVFTIAGTAGAPATVTIQSGNNQSVPAGSPLTAAPSVLVRDQFGNPVSGVTVTFVPTSGNGSVLGGTQTTNAQGIAAAGGFTVGATPGTNTFEARVAGLPPAVFTATGQAGAPATITKVTPDTVVVTAFSQSGPFTVLVRDAAGFPVQGQTVTFAIDSAKAGTLTATSVQTNAQGQASVRLDAGAVIDTAVVTANVGNLNAVVFIAVVQQNVPTIVREVQGNGQSATAGTMVGINPTVEVRDANGRPVAGVLVNFQVNPGNQGAGLLPLSNDVIPINNGFSVPTDVNGRAAVGWQLGGAPGQNILNATVSAPSITNNPIVFTATGTAIPTSAVVTIFAGDAQTAPAGTLVPTQPAVLVKNAAGQPLAGVTVQFIPNGNGTVSNPTAQTDANGIARISWRLSTQPGPNSLSASVVGLGVGVVFNAIGQ</sequence>
<reference evidence="4 5" key="1">
    <citation type="journal article" date="2014" name="Genome Announc.">
        <title>Genome Sequence and Methylome of Soil Bacterium Gemmatirosa kalamazoonensis KBS708T, a Member of the Rarely Cultivated Gemmatimonadetes Phylum.</title>
        <authorList>
            <person name="Debruyn J.M."/>
            <person name="Radosevich M."/>
            <person name="Wommack K.E."/>
            <person name="Polson S.W."/>
            <person name="Hauser L.J."/>
            <person name="Fawaz M.N."/>
            <person name="Korlach J."/>
            <person name="Tsai Y.C."/>
        </authorList>
    </citation>
    <scope>NUCLEOTIDE SEQUENCE [LARGE SCALE GENOMIC DNA]</scope>
    <source>
        <strain evidence="4 5">KBS708</strain>
    </source>
</reference>
<dbReference type="Proteomes" id="UP000019151">
    <property type="component" value="Chromosome"/>
</dbReference>
<dbReference type="InParanoid" id="W0RI53"/>
<dbReference type="OrthoDB" id="5522233at2"/>
<feature type="domain" description="Big-1" evidence="3">
    <location>
        <begin position="33"/>
        <end position="121"/>
    </location>
</feature>
<dbReference type="Pfam" id="PF02369">
    <property type="entry name" value="Big_1"/>
    <property type="match status" value="3"/>
</dbReference>
<name>W0RI53_9BACT</name>
<dbReference type="HOGENOM" id="CLU_369501_0_0_0"/>
<dbReference type="PANTHER" id="PTHR39576:SF2">
    <property type="entry name" value="ATTACHING AND EFFACING PROTEIN HOMOLOG-RELATED"/>
    <property type="match status" value="1"/>
</dbReference>
<dbReference type="PROSITE" id="PS51257">
    <property type="entry name" value="PROKAR_LIPOPROTEIN"/>
    <property type="match status" value="1"/>
</dbReference>
<dbReference type="InterPro" id="IPR003344">
    <property type="entry name" value="Big_1_dom"/>
</dbReference>
<organism evidence="4 5">
    <name type="scientific">Gemmatirosa kalamazoonensis</name>
    <dbReference type="NCBI Taxonomy" id="861299"/>
    <lineage>
        <taxon>Bacteria</taxon>
        <taxon>Pseudomonadati</taxon>
        <taxon>Gemmatimonadota</taxon>
        <taxon>Gemmatimonadia</taxon>
        <taxon>Gemmatimonadales</taxon>
        <taxon>Gemmatimonadaceae</taxon>
        <taxon>Gemmatirosa</taxon>
    </lineage>
</organism>
<dbReference type="PROSITE" id="PS51127">
    <property type="entry name" value="BIG1"/>
    <property type="match status" value="4"/>
</dbReference>
<dbReference type="AlphaFoldDB" id="W0RI53"/>
<feature type="chain" id="PRO_5004795036" evidence="2">
    <location>
        <begin position="24"/>
        <end position="753"/>
    </location>
</feature>
<accession>W0RI53</accession>
<feature type="signal peptide" evidence="2">
    <location>
        <begin position="1"/>
        <end position="23"/>
    </location>
</feature>
<evidence type="ECO:0000313" key="5">
    <source>
        <dbReference type="Proteomes" id="UP000019151"/>
    </source>
</evidence>
<dbReference type="Gene3D" id="2.60.40.1120">
    <property type="entry name" value="Carboxypeptidase-like, regulatory domain"/>
    <property type="match status" value="1"/>
</dbReference>
<evidence type="ECO:0000256" key="1">
    <source>
        <dbReference type="ARBA" id="ARBA00010116"/>
    </source>
</evidence>
<evidence type="ECO:0000256" key="2">
    <source>
        <dbReference type="SAM" id="SignalP"/>
    </source>
</evidence>
<dbReference type="InterPro" id="IPR013783">
    <property type="entry name" value="Ig-like_fold"/>
</dbReference>
<comment type="similarity">
    <text evidence="1">Belongs to the intimin/invasin family.</text>
</comment>
<dbReference type="GO" id="GO:0009279">
    <property type="term" value="C:cell outer membrane"/>
    <property type="evidence" value="ECO:0007669"/>
    <property type="project" value="TreeGrafter"/>
</dbReference>